<keyword evidence="4" id="KW-1185">Reference proteome</keyword>
<dbReference type="Proteomes" id="UP001212997">
    <property type="component" value="Unassembled WGS sequence"/>
</dbReference>
<keyword evidence="2" id="KW-0472">Membrane</keyword>
<protein>
    <submittedName>
        <fullName evidence="3">Uncharacterized protein</fullName>
    </submittedName>
</protein>
<evidence type="ECO:0000313" key="4">
    <source>
        <dbReference type="Proteomes" id="UP001212997"/>
    </source>
</evidence>
<dbReference type="EMBL" id="JANAWD010000085">
    <property type="protein sequence ID" value="KAJ3487688.1"/>
    <property type="molecule type" value="Genomic_DNA"/>
</dbReference>
<accession>A0AAD5V6W1</accession>
<feature type="region of interest" description="Disordered" evidence="1">
    <location>
        <begin position="125"/>
        <end position="149"/>
    </location>
</feature>
<name>A0AAD5V6W1_9APHY</name>
<evidence type="ECO:0000256" key="1">
    <source>
        <dbReference type="SAM" id="MobiDB-lite"/>
    </source>
</evidence>
<comment type="caution">
    <text evidence="3">The sequence shown here is derived from an EMBL/GenBank/DDBJ whole genome shotgun (WGS) entry which is preliminary data.</text>
</comment>
<evidence type="ECO:0000313" key="3">
    <source>
        <dbReference type="EMBL" id="KAJ3487688.1"/>
    </source>
</evidence>
<sequence>MGELPSDGKFTGSEPMRRQFRPKSIWDVAEGTLSDPAVAATCTCNSVTFSLASACAYCQEGQQERYPHDIPEGTAVPAWAFLPVNNHIDYWELSRAKISSDERLPDTIGTATIVPSSTSSLAVSMSTSAQPEGLPTSSSPVTPIPKPGPSHTKGVVGGVIGACIGLIIITSAIFLCRRRYRKKQVHRNPSLAIQTHEHYEVKCVATPSTSDVFFPPPLHGCDPFKAEPRSSVSESVSRSFEECEIADNQYFGKVPRFQRVPTLMSV</sequence>
<feature type="transmembrane region" description="Helical" evidence="2">
    <location>
        <begin position="155"/>
        <end position="176"/>
    </location>
</feature>
<keyword evidence="2" id="KW-0812">Transmembrane</keyword>
<reference evidence="3" key="1">
    <citation type="submission" date="2022-07" db="EMBL/GenBank/DDBJ databases">
        <title>Genome Sequence of Physisporinus lineatus.</title>
        <authorList>
            <person name="Buettner E."/>
        </authorList>
    </citation>
    <scope>NUCLEOTIDE SEQUENCE</scope>
    <source>
        <strain evidence="3">VT162</strain>
    </source>
</reference>
<dbReference type="AlphaFoldDB" id="A0AAD5V6W1"/>
<dbReference type="CDD" id="cd12087">
    <property type="entry name" value="TM_EGFR-like"/>
    <property type="match status" value="1"/>
</dbReference>
<keyword evidence="2" id="KW-1133">Transmembrane helix</keyword>
<proteinExistence type="predicted"/>
<organism evidence="3 4">
    <name type="scientific">Meripilus lineatus</name>
    <dbReference type="NCBI Taxonomy" id="2056292"/>
    <lineage>
        <taxon>Eukaryota</taxon>
        <taxon>Fungi</taxon>
        <taxon>Dikarya</taxon>
        <taxon>Basidiomycota</taxon>
        <taxon>Agaricomycotina</taxon>
        <taxon>Agaricomycetes</taxon>
        <taxon>Polyporales</taxon>
        <taxon>Meripilaceae</taxon>
        <taxon>Meripilus</taxon>
    </lineage>
</organism>
<evidence type="ECO:0000256" key="2">
    <source>
        <dbReference type="SAM" id="Phobius"/>
    </source>
</evidence>
<gene>
    <name evidence="3" type="ORF">NLI96_g3364</name>
</gene>